<sequence length="119" mass="13179">MESLECPAGCGKIFDMPQACNSHVTQAHSCSWYQGFEKYSAHDKALELNAGSIVHDELSNDYMCREGGVDLTAEVAGEMLQELEEENNVCHFVRLEFEPKFGQEGPGPSTQAYQSSLLE</sequence>
<feature type="compositionally biased region" description="Polar residues" evidence="1">
    <location>
        <begin position="108"/>
        <end position="119"/>
    </location>
</feature>
<evidence type="ECO:0000259" key="2">
    <source>
        <dbReference type="PROSITE" id="PS00028"/>
    </source>
</evidence>
<name>A0A6A4HJE7_9AGAR</name>
<dbReference type="InterPro" id="IPR013087">
    <property type="entry name" value="Znf_C2H2_type"/>
</dbReference>
<dbReference type="AlphaFoldDB" id="A0A6A4HJE7"/>
<gene>
    <name evidence="3" type="ORF">BT96DRAFT_941241</name>
</gene>
<dbReference type="PROSITE" id="PS00028">
    <property type="entry name" value="ZINC_FINGER_C2H2_1"/>
    <property type="match status" value="1"/>
</dbReference>
<keyword evidence="4" id="KW-1185">Reference proteome</keyword>
<dbReference type="EMBL" id="ML769504">
    <property type="protein sequence ID" value="KAE9396995.1"/>
    <property type="molecule type" value="Genomic_DNA"/>
</dbReference>
<accession>A0A6A4HJE7</accession>
<feature type="region of interest" description="Disordered" evidence="1">
    <location>
        <begin position="99"/>
        <end position="119"/>
    </location>
</feature>
<organism evidence="3 4">
    <name type="scientific">Gymnopus androsaceus JB14</name>
    <dbReference type="NCBI Taxonomy" id="1447944"/>
    <lineage>
        <taxon>Eukaryota</taxon>
        <taxon>Fungi</taxon>
        <taxon>Dikarya</taxon>
        <taxon>Basidiomycota</taxon>
        <taxon>Agaricomycotina</taxon>
        <taxon>Agaricomycetes</taxon>
        <taxon>Agaricomycetidae</taxon>
        <taxon>Agaricales</taxon>
        <taxon>Marasmiineae</taxon>
        <taxon>Omphalotaceae</taxon>
        <taxon>Gymnopus</taxon>
    </lineage>
</organism>
<feature type="domain" description="C2H2-type" evidence="2">
    <location>
        <begin position="6"/>
        <end position="28"/>
    </location>
</feature>
<protein>
    <recommendedName>
        <fullName evidence="2">C2H2-type domain-containing protein</fullName>
    </recommendedName>
</protein>
<evidence type="ECO:0000256" key="1">
    <source>
        <dbReference type="SAM" id="MobiDB-lite"/>
    </source>
</evidence>
<evidence type="ECO:0000313" key="3">
    <source>
        <dbReference type="EMBL" id="KAE9396995.1"/>
    </source>
</evidence>
<evidence type="ECO:0000313" key="4">
    <source>
        <dbReference type="Proteomes" id="UP000799118"/>
    </source>
</evidence>
<dbReference type="Proteomes" id="UP000799118">
    <property type="component" value="Unassembled WGS sequence"/>
</dbReference>
<proteinExistence type="predicted"/>
<reference evidence="3" key="1">
    <citation type="journal article" date="2019" name="Environ. Microbiol.">
        <title>Fungal ecological strategies reflected in gene transcription - a case study of two litter decomposers.</title>
        <authorList>
            <person name="Barbi F."/>
            <person name="Kohler A."/>
            <person name="Barry K."/>
            <person name="Baskaran P."/>
            <person name="Daum C."/>
            <person name="Fauchery L."/>
            <person name="Ihrmark K."/>
            <person name="Kuo A."/>
            <person name="LaButti K."/>
            <person name="Lipzen A."/>
            <person name="Morin E."/>
            <person name="Grigoriev I.V."/>
            <person name="Henrissat B."/>
            <person name="Lindahl B."/>
            <person name="Martin F."/>
        </authorList>
    </citation>
    <scope>NUCLEOTIDE SEQUENCE</scope>
    <source>
        <strain evidence="3">JB14</strain>
    </source>
</reference>